<gene>
    <name evidence="1" type="ORF">A2115_01300</name>
</gene>
<dbReference type="EMBL" id="MGFJ01000026">
    <property type="protein sequence ID" value="OGM02263.1"/>
    <property type="molecule type" value="Genomic_DNA"/>
</dbReference>
<proteinExistence type="predicted"/>
<reference evidence="1 2" key="1">
    <citation type="journal article" date="2016" name="Nat. Commun.">
        <title>Thousands of microbial genomes shed light on interconnected biogeochemical processes in an aquifer system.</title>
        <authorList>
            <person name="Anantharaman K."/>
            <person name="Brown C.T."/>
            <person name="Hug L.A."/>
            <person name="Sharon I."/>
            <person name="Castelle C.J."/>
            <person name="Probst A.J."/>
            <person name="Thomas B.C."/>
            <person name="Singh A."/>
            <person name="Wilkins M.J."/>
            <person name="Karaoz U."/>
            <person name="Brodie E.L."/>
            <person name="Williams K.H."/>
            <person name="Hubbard S.S."/>
            <person name="Banfield J.F."/>
        </authorList>
    </citation>
    <scope>NUCLEOTIDE SEQUENCE [LARGE SCALE GENOMIC DNA]</scope>
</reference>
<dbReference type="Proteomes" id="UP000176198">
    <property type="component" value="Unassembled WGS sequence"/>
</dbReference>
<sequence>MIKLTIHEKNLVIGNNETQTELRPDGTAYVNGVIQSEDPRIVVIGAEFNKEFVDESRARAEEAGLSLEAYLEEVAKIIP</sequence>
<protein>
    <submittedName>
        <fullName evidence="1">Uncharacterized protein</fullName>
    </submittedName>
</protein>
<evidence type="ECO:0000313" key="1">
    <source>
        <dbReference type="EMBL" id="OGM02263.1"/>
    </source>
</evidence>
<comment type="caution">
    <text evidence="1">The sequence shown here is derived from an EMBL/GenBank/DDBJ whole genome shotgun (WGS) entry which is preliminary data.</text>
</comment>
<accession>A0A1F7WHI5</accession>
<evidence type="ECO:0000313" key="2">
    <source>
        <dbReference type="Proteomes" id="UP000176198"/>
    </source>
</evidence>
<name>A0A1F7WHI5_9BACT</name>
<dbReference type="AlphaFoldDB" id="A0A1F7WHI5"/>
<organism evidence="1 2">
    <name type="scientific">Candidatus Woesebacteria bacterium GWA1_41_8</name>
    <dbReference type="NCBI Taxonomy" id="1802471"/>
    <lineage>
        <taxon>Bacteria</taxon>
        <taxon>Candidatus Woeseibacteriota</taxon>
    </lineage>
</organism>